<dbReference type="PANTHER" id="PTHR21603">
    <property type="entry name" value="ANTIGEN KI-67-LIKE PROTEIN"/>
    <property type="match status" value="1"/>
</dbReference>
<keyword evidence="6" id="KW-0131">Cell cycle</keyword>
<gene>
    <name evidence="9" type="primary">CDCA2_2</name>
    <name evidence="9" type="ORF">P7K49_027592</name>
</gene>
<reference evidence="9 10" key="1">
    <citation type="submission" date="2023-05" db="EMBL/GenBank/DDBJ databases">
        <title>B98-5 Cell Line De Novo Hybrid Assembly: An Optical Mapping Approach.</title>
        <authorList>
            <person name="Kananen K."/>
            <person name="Auerbach J.A."/>
            <person name="Kautto E."/>
            <person name="Blachly J.S."/>
        </authorList>
    </citation>
    <scope>NUCLEOTIDE SEQUENCE [LARGE SCALE GENOMIC DNA]</scope>
    <source>
        <strain evidence="9">B95-8</strain>
        <tissue evidence="9">Cell line</tissue>
    </source>
</reference>
<keyword evidence="9" id="KW-0132">Cell division</keyword>
<comment type="caution">
    <text evidence="9">The sequence shown here is derived from an EMBL/GenBank/DDBJ whole genome shotgun (WGS) entry which is preliminary data.</text>
</comment>
<comment type="subcellular location">
    <subcellularLocation>
        <location evidence="1">Nucleus</location>
    </subcellularLocation>
</comment>
<keyword evidence="10" id="KW-1185">Reference proteome</keyword>
<organism evidence="9 10">
    <name type="scientific">Saguinus oedipus</name>
    <name type="common">Cotton-top tamarin</name>
    <name type="synonym">Oedipomidas oedipus</name>
    <dbReference type="NCBI Taxonomy" id="9490"/>
    <lineage>
        <taxon>Eukaryota</taxon>
        <taxon>Metazoa</taxon>
        <taxon>Chordata</taxon>
        <taxon>Craniata</taxon>
        <taxon>Vertebrata</taxon>
        <taxon>Euteleostomi</taxon>
        <taxon>Mammalia</taxon>
        <taxon>Eutheria</taxon>
        <taxon>Euarchontoglires</taxon>
        <taxon>Primates</taxon>
        <taxon>Haplorrhini</taxon>
        <taxon>Platyrrhini</taxon>
        <taxon>Cebidae</taxon>
        <taxon>Callitrichinae</taxon>
        <taxon>Saguinus</taxon>
    </lineage>
</organism>
<evidence type="ECO:0000259" key="8">
    <source>
        <dbReference type="Pfam" id="PF15276"/>
    </source>
</evidence>
<keyword evidence="3" id="KW-0597">Phosphoprotein</keyword>
<evidence type="ECO:0000256" key="7">
    <source>
        <dbReference type="SAM" id="MobiDB-lite"/>
    </source>
</evidence>
<dbReference type="PANTHER" id="PTHR21603:SF16">
    <property type="entry name" value="CELL DIVISION CYCLE-ASSOCIATED PROTEIN 2"/>
    <property type="match status" value="1"/>
</dbReference>
<name>A0ABQ9U9W5_SAGOE</name>
<evidence type="ECO:0000256" key="5">
    <source>
        <dbReference type="ARBA" id="ARBA00023242"/>
    </source>
</evidence>
<dbReference type="Proteomes" id="UP001266305">
    <property type="component" value="Unassembled WGS sequence"/>
</dbReference>
<feature type="domain" description="PP1-binding" evidence="8">
    <location>
        <begin position="397"/>
        <end position="458"/>
    </location>
</feature>
<evidence type="ECO:0000313" key="10">
    <source>
        <dbReference type="Proteomes" id="UP001266305"/>
    </source>
</evidence>
<keyword evidence="4" id="KW-0832">Ubl conjugation</keyword>
<dbReference type="GO" id="GO:0051301">
    <property type="term" value="P:cell division"/>
    <property type="evidence" value="ECO:0007669"/>
    <property type="project" value="UniProtKB-KW"/>
</dbReference>
<dbReference type="Pfam" id="PF15276">
    <property type="entry name" value="PP1_bind"/>
    <property type="match status" value="1"/>
</dbReference>
<proteinExistence type="predicted"/>
<dbReference type="EMBL" id="JASSZA010000014">
    <property type="protein sequence ID" value="KAK2093854.1"/>
    <property type="molecule type" value="Genomic_DNA"/>
</dbReference>
<evidence type="ECO:0000256" key="6">
    <source>
        <dbReference type="ARBA" id="ARBA00023306"/>
    </source>
</evidence>
<evidence type="ECO:0000256" key="2">
    <source>
        <dbReference type="ARBA" id="ARBA00022499"/>
    </source>
</evidence>
<dbReference type="InterPro" id="IPR029334">
    <property type="entry name" value="PP1-bd"/>
</dbReference>
<feature type="region of interest" description="Disordered" evidence="7">
    <location>
        <begin position="1"/>
        <end position="30"/>
    </location>
</feature>
<keyword evidence="5" id="KW-0539">Nucleus</keyword>
<keyword evidence="2" id="KW-1017">Isopeptide bond</keyword>
<feature type="compositionally biased region" description="Polar residues" evidence="7">
    <location>
        <begin position="15"/>
        <end position="25"/>
    </location>
</feature>
<accession>A0ABQ9U9W5</accession>
<evidence type="ECO:0000256" key="3">
    <source>
        <dbReference type="ARBA" id="ARBA00022553"/>
    </source>
</evidence>
<feature type="compositionally biased region" description="Basic and acidic residues" evidence="7">
    <location>
        <begin position="1"/>
        <end position="11"/>
    </location>
</feature>
<evidence type="ECO:0000256" key="1">
    <source>
        <dbReference type="ARBA" id="ARBA00004123"/>
    </source>
</evidence>
<sequence>MDPNSKDKPSETEESAVNNAGNTSFILGPGKIVTPQKHGELLPNPCTPDTFKSPLNFSTVTVEQLGITPESFVINSAGKSSSYLKKSRRRSAVGARGSPETNHLIRFIAQQQNIKNATKSPLAQDCPSPQKIEKTEGSPALYRNVNSLRERISAFQSAFYSIKENEKMTSCPEFSEAGRVSEVIDLTRKAGLSACQQSGFPAVLASKRQRISCQRDSDEHLRDAEGKAIDLQILSIDTDRGCAVETSADLSEKSSKPGSTQSGFFVEESLPLSELTEISNALKVADCVVGKGSNNAISPDTFTAEVSSDEIPDVRAAATPVCRKDLPSPNTFVLRSVLKKPSVPMCLESLQEHCNNLCGNEDGTHPSVIPSLENFCKDREADDEEKLEAPAFVNMRKRKRVTFGEELRPEVFDESLPANTPLRKGGTPVCKKDLSGLSSLLLEQSPVPEPLPQPDFDDKGENLENIEPLQLLEAVELASHLLSIDDKLLFTVCRIDIWIQLVSFAEESVCNLMNTEVQPYKEKKINRRKSQETKCTKRALPKKNQIRHLASH</sequence>
<evidence type="ECO:0000313" key="9">
    <source>
        <dbReference type="EMBL" id="KAK2093854.1"/>
    </source>
</evidence>
<evidence type="ECO:0000256" key="4">
    <source>
        <dbReference type="ARBA" id="ARBA00022843"/>
    </source>
</evidence>
<protein>
    <submittedName>
        <fullName evidence="9">Cell division cycle-associated protein 2</fullName>
    </submittedName>
</protein>